<gene>
    <name evidence="3" type="ORF">RVIR1_12110</name>
</gene>
<dbReference type="Pfam" id="PF11127">
    <property type="entry name" value="YgaP-like_TM"/>
    <property type="match status" value="1"/>
</dbReference>
<name>A0A2Z5UX44_9COXI</name>
<organism evidence="3 4">
    <name type="scientific">Candidatus Rickettsiella viridis</name>
    <dbReference type="NCBI Taxonomy" id="676208"/>
    <lineage>
        <taxon>Bacteria</taxon>
        <taxon>Pseudomonadati</taxon>
        <taxon>Pseudomonadota</taxon>
        <taxon>Gammaproteobacteria</taxon>
        <taxon>Legionellales</taxon>
        <taxon>Coxiellaceae</taxon>
        <taxon>Rickettsiella</taxon>
    </lineage>
</organism>
<evidence type="ECO:0000259" key="2">
    <source>
        <dbReference type="Pfam" id="PF11127"/>
    </source>
</evidence>
<keyword evidence="4" id="KW-1185">Reference proteome</keyword>
<keyword evidence="1" id="KW-0812">Transmembrane</keyword>
<protein>
    <recommendedName>
        <fullName evidence="2">Inner membrane protein YgaP-like transmembrane domain-containing protein</fullName>
    </recommendedName>
</protein>
<evidence type="ECO:0000313" key="4">
    <source>
        <dbReference type="Proteomes" id="UP000282483"/>
    </source>
</evidence>
<dbReference type="Proteomes" id="UP000282483">
    <property type="component" value="Chromosome"/>
</dbReference>
<feature type="domain" description="Inner membrane protein YgaP-like transmembrane" evidence="2">
    <location>
        <begin position="6"/>
        <end position="57"/>
    </location>
</feature>
<dbReference type="InterPro" id="IPR021309">
    <property type="entry name" value="YgaP-like_TM"/>
</dbReference>
<dbReference type="Gene3D" id="6.10.140.1340">
    <property type="match status" value="1"/>
</dbReference>
<sequence length="71" mass="7789">MLNVASNIQGNERITRLVIGVVLLIGVLLGLGKLFAFLVGVILIVEGIIGWCGIPILAEKFKLNEIFRKRD</sequence>
<dbReference type="KEGG" id="rvi:RVIR1_12110"/>
<dbReference type="RefSeq" id="WP_126323217.1">
    <property type="nucleotide sequence ID" value="NZ_AP018005.1"/>
</dbReference>
<evidence type="ECO:0000256" key="1">
    <source>
        <dbReference type="SAM" id="Phobius"/>
    </source>
</evidence>
<keyword evidence="1" id="KW-1133">Transmembrane helix</keyword>
<feature type="transmembrane region" description="Helical" evidence="1">
    <location>
        <begin position="14"/>
        <end position="31"/>
    </location>
</feature>
<proteinExistence type="predicted"/>
<feature type="transmembrane region" description="Helical" evidence="1">
    <location>
        <begin position="37"/>
        <end position="58"/>
    </location>
</feature>
<keyword evidence="1" id="KW-0472">Membrane</keyword>
<dbReference type="AlphaFoldDB" id="A0A2Z5UX44"/>
<dbReference type="EMBL" id="AP018005">
    <property type="protein sequence ID" value="BBB15671.1"/>
    <property type="molecule type" value="Genomic_DNA"/>
</dbReference>
<accession>A0A2Z5UX44</accession>
<evidence type="ECO:0000313" key="3">
    <source>
        <dbReference type="EMBL" id="BBB15671.1"/>
    </source>
</evidence>
<reference evidence="3 4" key="1">
    <citation type="submission" date="2017-03" db="EMBL/GenBank/DDBJ databases">
        <title>The genome sequence of Candidatus Rickettsiella viridis.</title>
        <authorList>
            <person name="Nikoh N."/>
            <person name="Tsuchida T."/>
            <person name="Yamaguchi K."/>
            <person name="Maeda T."/>
            <person name="Shigenobu S."/>
            <person name="Fukatsu T."/>
        </authorList>
    </citation>
    <scope>NUCLEOTIDE SEQUENCE [LARGE SCALE GENOMIC DNA]</scope>
    <source>
        <strain evidence="3 4">Ap-RA04</strain>
    </source>
</reference>